<proteinExistence type="predicted"/>
<sequence>MLRGSKRDGFKAAEGSKREWSRLRSSRRDDGRTNQAEDPTGRRRGLLSSLALSVAAIKFASMPGAAHAFGATKGKDANPYAEMLKKQGRGTMTAEKLYESGGGACGNGYELKVEKVLGSSCVCVDQAVCGEGTEGERKDISLYERSFGKDE</sequence>
<dbReference type="Proteomes" id="UP000316726">
    <property type="component" value="Chromosome 18"/>
</dbReference>
<accession>A0A5B8MYQ6</accession>
<feature type="region of interest" description="Disordered" evidence="1">
    <location>
        <begin position="1"/>
        <end position="44"/>
    </location>
</feature>
<evidence type="ECO:0000256" key="1">
    <source>
        <dbReference type="SAM" id="MobiDB-lite"/>
    </source>
</evidence>
<dbReference type="AlphaFoldDB" id="A0A5B8MYQ6"/>
<keyword evidence="3" id="KW-1185">Reference proteome</keyword>
<evidence type="ECO:0000313" key="2">
    <source>
        <dbReference type="EMBL" id="QDZ25679.1"/>
    </source>
</evidence>
<dbReference type="OrthoDB" id="498034at2759"/>
<organism evidence="2 3">
    <name type="scientific">Chloropicon primus</name>
    <dbReference type="NCBI Taxonomy" id="1764295"/>
    <lineage>
        <taxon>Eukaryota</taxon>
        <taxon>Viridiplantae</taxon>
        <taxon>Chlorophyta</taxon>
        <taxon>Chloropicophyceae</taxon>
        <taxon>Chloropicales</taxon>
        <taxon>Chloropicaceae</taxon>
        <taxon>Chloropicon</taxon>
    </lineage>
</organism>
<dbReference type="EMBL" id="CP031051">
    <property type="protein sequence ID" value="QDZ25679.1"/>
    <property type="molecule type" value="Genomic_DNA"/>
</dbReference>
<evidence type="ECO:0000313" key="3">
    <source>
        <dbReference type="Proteomes" id="UP000316726"/>
    </source>
</evidence>
<feature type="compositionally biased region" description="Basic and acidic residues" evidence="1">
    <location>
        <begin position="1"/>
        <end position="32"/>
    </location>
</feature>
<reference evidence="2 3" key="1">
    <citation type="submission" date="2018-07" db="EMBL/GenBank/DDBJ databases">
        <title>The complete nuclear genome of the prasinophyte Chloropicon primus (CCMP1205).</title>
        <authorList>
            <person name="Pombert J.-F."/>
            <person name="Otis C."/>
            <person name="Turmel M."/>
            <person name="Lemieux C."/>
        </authorList>
    </citation>
    <scope>NUCLEOTIDE SEQUENCE [LARGE SCALE GENOMIC DNA]</scope>
    <source>
        <strain evidence="2 3">CCMP1205</strain>
    </source>
</reference>
<name>A0A5B8MYQ6_9CHLO</name>
<gene>
    <name evidence="2" type="ORF">A3770_18p81970</name>
</gene>
<protein>
    <submittedName>
        <fullName evidence="2">Uncharacterized protein</fullName>
    </submittedName>
</protein>